<proteinExistence type="predicted"/>
<evidence type="ECO:0000256" key="1">
    <source>
        <dbReference type="ARBA" id="ARBA00023015"/>
    </source>
</evidence>
<dbReference type="PROSITE" id="PS50932">
    <property type="entry name" value="HTH_LACI_2"/>
    <property type="match status" value="1"/>
</dbReference>
<dbReference type="Gene3D" id="3.40.50.2300">
    <property type="match status" value="2"/>
</dbReference>
<dbReference type="PROSITE" id="PS00356">
    <property type="entry name" value="HTH_LACI_1"/>
    <property type="match status" value="1"/>
</dbReference>
<dbReference type="SMART" id="SM00354">
    <property type="entry name" value="HTH_LACI"/>
    <property type="match status" value="1"/>
</dbReference>
<evidence type="ECO:0000256" key="2">
    <source>
        <dbReference type="ARBA" id="ARBA00023125"/>
    </source>
</evidence>
<dbReference type="InterPro" id="IPR000843">
    <property type="entry name" value="HTH_LacI"/>
</dbReference>
<dbReference type="InterPro" id="IPR046335">
    <property type="entry name" value="LacI/GalR-like_sensor"/>
</dbReference>
<evidence type="ECO:0000313" key="6">
    <source>
        <dbReference type="EMBL" id="GAA1967200.1"/>
    </source>
</evidence>
<evidence type="ECO:0000256" key="4">
    <source>
        <dbReference type="SAM" id="MobiDB-lite"/>
    </source>
</evidence>
<dbReference type="Proteomes" id="UP001500013">
    <property type="component" value="Unassembled WGS sequence"/>
</dbReference>
<dbReference type="InterPro" id="IPR028082">
    <property type="entry name" value="Peripla_BP_I"/>
</dbReference>
<dbReference type="Pfam" id="PF00356">
    <property type="entry name" value="LacI"/>
    <property type="match status" value="1"/>
</dbReference>
<name>A0ABN2RCX7_9MICO</name>
<organism evidence="6 7">
    <name type="scientific">Terrabacter lapilli</name>
    <dbReference type="NCBI Taxonomy" id="436231"/>
    <lineage>
        <taxon>Bacteria</taxon>
        <taxon>Bacillati</taxon>
        <taxon>Actinomycetota</taxon>
        <taxon>Actinomycetes</taxon>
        <taxon>Micrococcales</taxon>
        <taxon>Intrasporangiaceae</taxon>
        <taxon>Terrabacter</taxon>
    </lineage>
</organism>
<comment type="caution">
    <text evidence="6">The sequence shown here is derived from an EMBL/GenBank/DDBJ whole genome shotgun (WGS) entry which is preliminary data.</text>
</comment>
<dbReference type="SUPFAM" id="SSF47413">
    <property type="entry name" value="lambda repressor-like DNA-binding domains"/>
    <property type="match status" value="1"/>
</dbReference>
<dbReference type="InterPro" id="IPR010982">
    <property type="entry name" value="Lambda_DNA-bd_dom_sf"/>
</dbReference>
<dbReference type="PANTHER" id="PTHR30146:SF109">
    <property type="entry name" value="HTH-TYPE TRANSCRIPTIONAL REGULATOR GALS"/>
    <property type="match status" value="1"/>
</dbReference>
<keyword evidence="7" id="KW-1185">Reference proteome</keyword>
<dbReference type="PANTHER" id="PTHR30146">
    <property type="entry name" value="LACI-RELATED TRANSCRIPTIONAL REPRESSOR"/>
    <property type="match status" value="1"/>
</dbReference>
<evidence type="ECO:0000259" key="5">
    <source>
        <dbReference type="PROSITE" id="PS50932"/>
    </source>
</evidence>
<accession>A0ABN2RCX7</accession>
<dbReference type="GO" id="GO:0003677">
    <property type="term" value="F:DNA binding"/>
    <property type="evidence" value="ECO:0007669"/>
    <property type="project" value="UniProtKB-KW"/>
</dbReference>
<dbReference type="RefSeq" id="WP_344057886.1">
    <property type="nucleotide sequence ID" value="NZ_BAAAPU010000003.1"/>
</dbReference>
<dbReference type="Gene3D" id="1.10.260.40">
    <property type="entry name" value="lambda repressor-like DNA-binding domains"/>
    <property type="match status" value="1"/>
</dbReference>
<protein>
    <submittedName>
        <fullName evidence="6">LacI family DNA-binding transcriptional regulator</fullName>
    </submittedName>
</protein>
<sequence length="351" mass="37250">MTTSSSPARRATIVDVARAAQVSRQTVSNVVNSPERVAPSTLERVQTEIRRLGFQPSRAARNLKQERAGAWGLELSPLGFGRLGAILDTFLVELTARAAVDGSHVVPFTATDPEAPTDSYERLVASRVVDGFVLTDTRRGDPRPAWLDAHDIPYAAFGRLWDDPSITAWVDVDGASGIEAAVHHLAAQGYERIGYLGWPEGSPVGDDRRSGWVRATTELGLANPEWQAVSPQALEPASWAAAGLIDALGRGGALVCASDGLALGAWRVLAERGLTPGADLGLVCFDDTDIAQALDLSSLHQPLAQVADRVLHVLGTRSASRDPAGGLLLPPELVVRSSSNPAGDRTTPKEK</sequence>
<dbReference type="SUPFAM" id="SSF53822">
    <property type="entry name" value="Periplasmic binding protein-like I"/>
    <property type="match status" value="1"/>
</dbReference>
<feature type="domain" description="HTH lacI-type" evidence="5">
    <location>
        <begin position="11"/>
        <end position="65"/>
    </location>
</feature>
<reference evidence="6 7" key="1">
    <citation type="journal article" date="2019" name="Int. J. Syst. Evol. Microbiol.">
        <title>The Global Catalogue of Microorganisms (GCM) 10K type strain sequencing project: providing services to taxonomists for standard genome sequencing and annotation.</title>
        <authorList>
            <consortium name="The Broad Institute Genomics Platform"/>
            <consortium name="The Broad Institute Genome Sequencing Center for Infectious Disease"/>
            <person name="Wu L."/>
            <person name="Ma J."/>
        </authorList>
    </citation>
    <scope>NUCLEOTIDE SEQUENCE [LARGE SCALE GENOMIC DNA]</scope>
    <source>
        <strain evidence="6 7">JCM 15628</strain>
    </source>
</reference>
<feature type="region of interest" description="Disordered" evidence="4">
    <location>
        <begin position="324"/>
        <end position="351"/>
    </location>
</feature>
<evidence type="ECO:0000256" key="3">
    <source>
        <dbReference type="ARBA" id="ARBA00023163"/>
    </source>
</evidence>
<keyword evidence="2 6" id="KW-0238">DNA-binding</keyword>
<dbReference type="Pfam" id="PF13377">
    <property type="entry name" value="Peripla_BP_3"/>
    <property type="match status" value="1"/>
</dbReference>
<keyword evidence="1" id="KW-0805">Transcription regulation</keyword>
<dbReference type="EMBL" id="BAAAPU010000003">
    <property type="protein sequence ID" value="GAA1967200.1"/>
    <property type="molecule type" value="Genomic_DNA"/>
</dbReference>
<keyword evidence="3" id="KW-0804">Transcription</keyword>
<gene>
    <name evidence="6" type="ORF">GCM10009817_03860</name>
</gene>
<evidence type="ECO:0000313" key="7">
    <source>
        <dbReference type="Proteomes" id="UP001500013"/>
    </source>
</evidence>
<dbReference type="CDD" id="cd01392">
    <property type="entry name" value="HTH_LacI"/>
    <property type="match status" value="1"/>
</dbReference>